<comment type="caution">
    <text evidence="3">The sequence shown here is derived from an EMBL/GenBank/DDBJ whole genome shotgun (WGS) entry which is preliminary data.</text>
</comment>
<dbReference type="OrthoDB" id="5245339at2759"/>
<reference evidence="3 4" key="1">
    <citation type="submission" date="2015-04" db="EMBL/GenBank/DDBJ databases">
        <title>Genome sequence of Ceratocystis platani, a major pathogen of plane trees.</title>
        <authorList>
            <person name="Belbahri L."/>
        </authorList>
    </citation>
    <scope>NUCLEOTIDE SEQUENCE [LARGE SCALE GENOMIC DNA]</scope>
    <source>
        <strain evidence="3 4">CFO</strain>
    </source>
</reference>
<organism evidence="3 4">
    <name type="scientific">Ceratocystis fimbriata f. sp. platani</name>
    <dbReference type="NCBI Taxonomy" id="88771"/>
    <lineage>
        <taxon>Eukaryota</taxon>
        <taxon>Fungi</taxon>
        <taxon>Dikarya</taxon>
        <taxon>Ascomycota</taxon>
        <taxon>Pezizomycotina</taxon>
        <taxon>Sordariomycetes</taxon>
        <taxon>Hypocreomycetidae</taxon>
        <taxon>Microascales</taxon>
        <taxon>Ceratocystidaceae</taxon>
        <taxon>Ceratocystis</taxon>
    </lineage>
</organism>
<evidence type="ECO:0000256" key="2">
    <source>
        <dbReference type="SAM" id="MobiDB-lite"/>
    </source>
</evidence>
<dbReference type="AlphaFoldDB" id="A0A0F8BS27"/>
<gene>
    <name evidence="3" type="ORF">CFO_g2284</name>
</gene>
<dbReference type="GO" id="GO:0031145">
    <property type="term" value="P:anaphase-promoting complex-dependent catabolic process"/>
    <property type="evidence" value="ECO:0007669"/>
    <property type="project" value="InterPro"/>
</dbReference>
<name>A0A0F8BS27_CERFI</name>
<sequence length="121" mass="13806">MLRRPATTLTVTAEDIAAFEDRRARERVTVEHNARVARAQHAHALARARAQQQQQRRGNSRAGDDSMLAGEEPDGDEERDLEMTEEQILQMHQQQQIQAQAQAHNTRSTRTREARIGVSRQ</sequence>
<keyword evidence="4" id="KW-1185">Reference proteome</keyword>
<feature type="compositionally biased region" description="Low complexity" evidence="2">
    <location>
        <begin position="87"/>
        <end position="104"/>
    </location>
</feature>
<accession>A0A0F8BS27</accession>
<evidence type="ECO:0000313" key="3">
    <source>
        <dbReference type="EMBL" id="KKF95378.1"/>
    </source>
</evidence>
<evidence type="ECO:0000256" key="1">
    <source>
        <dbReference type="ARBA" id="ARBA00022786"/>
    </source>
</evidence>
<protein>
    <submittedName>
        <fullName evidence="3">Anaphase-promoting complex APC subunit 1</fullName>
    </submittedName>
</protein>
<dbReference type="EMBL" id="LBBL01000099">
    <property type="protein sequence ID" value="KKF95378.1"/>
    <property type="molecule type" value="Genomic_DNA"/>
</dbReference>
<keyword evidence="1" id="KW-0833">Ubl conjugation pathway</keyword>
<feature type="compositionally biased region" description="Low complexity" evidence="2">
    <location>
        <begin position="47"/>
        <end position="57"/>
    </location>
</feature>
<dbReference type="InterPro" id="IPR018860">
    <property type="entry name" value="APC_suCDC26"/>
</dbReference>
<evidence type="ECO:0000313" key="4">
    <source>
        <dbReference type="Proteomes" id="UP000034841"/>
    </source>
</evidence>
<dbReference type="Pfam" id="PF10471">
    <property type="entry name" value="ANAPC_CDC26"/>
    <property type="match status" value="1"/>
</dbReference>
<dbReference type="Proteomes" id="UP000034841">
    <property type="component" value="Unassembled WGS sequence"/>
</dbReference>
<proteinExistence type="predicted"/>
<feature type="region of interest" description="Disordered" evidence="2">
    <location>
        <begin position="38"/>
        <end position="121"/>
    </location>
</feature>
<feature type="compositionally biased region" description="Acidic residues" evidence="2">
    <location>
        <begin position="71"/>
        <end position="85"/>
    </location>
</feature>
<dbReference type="GO" id="GO:0005680">
    <property type="term" value="C:anaphase-promoting complex"/>
    <property type="evidence" value="ECO:0007669"/>
    <property type="project" value="InterPro"/>
</dbReference>